<dbReference type="STRING" id="45351.A7TCX5"/>
<evidence type="ECO:0000256" key="1">
    <source>
        <dbReference type="ARBA" id="ARBA00004240"/>
    </source>
</evidence>
<dbReference type="EMBL" id="DS476890">
    <property type="protein sequence ID" value="EDO26084.1"/>
    <property type="molecule type" value="Genomic_DNA"/>
</dbReference>
<evidence type="ECO:0000313" key="9">
    <source>
        <dbReference type="EMBL" id="EDO26084.1"/>
    </source>
</evidence>
<feature type="domain" description="Sec16 Sec23-binding" evidence="8">
    <location>
        <begin position="92"/>
        <end position="214"/>
    </location>
</feature>
<reference evidence="9 10" key="1">
    <citation type="journal article" date="2007" name="Science">
        <title>Sea anemone genome reveals ancestral eumetazoan gene repertoire and genomic organization.</title>
        <authorList>
            <person name="Putnam N.H."/>
            <person name="Srivastava M."/>
            <person name="Hellsten U."/>
            <person name="Dirks B."/>
            <person name="Chapman J."/>
            <person name="Salamov A."/>
            <person name="Terry A."/>
            <person name="Shapiro H."/>
            <person name="Lindquist E."/>
            <person name="Kapitonov V.V."/>
            <person name="Jurka J."/>
            <person name="Genikhovich G."/>
            <person name="Grigoriev I.V."/>
            <person name="Lucas S.M."/>
            <person name="Steele R.E."/>
            <person name="Finnerty J.R."/>
            <person name="Technau U."/>
            <person name="Martindale M.Q."/>
            <person name="Rokhsar D.S."/>
        </authorList>
    </citation>
    <scope>NUCLEOTIDE SEQUENCE [LARGE SCALE GENOMIC DNA]</scope>
    <source>
        <strain evidence="10">CH2 X CH6</strain>
    </source>
</reference>
<keyword evidence="5" id="KW-0256">Endoplasmic reticulum</keyword>
<dbReference type="InterPro" id="IPR024298">
    <property type="entry name" value="Sec16_Sec23-bd"/>
</dbReference>
<accession>A7TCX5</accession>
<evidence type="ECO:0000256" key="4">
    <source>
        <dbReference type="ARBA" id="ARBA00022737"/>
    </source>
</evidence>
<evidence type="ECO:0000259" key="8">
    <source>
        <dbReference type="Pfam" id="PF12931"/>
    </source>
</evidence>
<gene>
    <name evidence="9" type="ORF">NEMVEDRAFT_v1g225411</name>
</gene>
<dbReference type="eggNOG" id="KOG0307">
    <property type="taxonomic scope" value="Eukaryota"/>
</dbReference>
<dbReference type="InParanoid" id="A7TCX5"/>
<keyword evidence="6" id="KW-0931">ER-Golgi transport</keyword>
<dbReference type="PhylomeDB" id="A7TCX5"/>
<dbReference type="PANTHER" id="PTHR13923">
    <property type="entry name" value="SEC31-RELATED PROTEIN"/>
    <property type="match status" value="1"/>
</dbReference>
<evidence type="ECO:0000256" key="2">
    <source>
        <dbReference type="ARBA" id="ARBA00022448"/>
    </source>
</evidence>
<evidence type="ECO:0000256" key="7">
    <source>
        <dbReference type="SAM" id="MobiDB-lite"/>
    </source>
</evidence>
<dbReference type="GO" id="GO:0006888">
    <property type="term" value="P:endoplasmic reticulum to Golgi vesicle-mediated transport"/>
    <property type="evidence" value="ECO:0007669"/>
    <property type="project" value="InterPro"/>
</dbReference>
<dbReference type="GO" id="GO:0005783">
    <property type="term" value="C:endoplasmic reticulum"/>
    <property type="evidence" value="ECO:0007669"/>
    <property type="project" value="UniProtKB-SubCell"/>
</dbReference>
<proteinExistence type="predicted"/>
<organism evidence="9 10">
    <name type="scientific">Nematostella vectensis</name>
    <name type="common">Starlet sea anemone</name>
    <dbReference type="NCBI Taxonomy" id="45351"/>
    <lineage>
        <taxon>Eukaryota</taxon>
        <taxon>Metazoa</taxon>
        <taxon>Cnidaria</taxon>
        <taxon>Anthozoa</taxon>
        <taxon>Hexacorallia</taxon>
        <taxon>Actiniaria</taxon>
        <taxon>Edwardsiidae</taxon>
        <taxon>Nematostella</taxon>
    </lineage>
</organism>
<keyword evidence="10" id="KW-1185">Reference proteome</keyword>
<dbReference type="AlphaFoldDB" id="A7TCX5"/>
<keyword evidence="3" id="KW-0853">WD repeat</keyword>
<dbReference type="Pfam" id="PF12931">
    <property type="entry name" value="TPR_Sec16"/>
    <property type="match status" value="1"/>
</dbReference>
<protein>
    <recommendedName>
        <fullName evidence="8">Sec16 Sec23-binding domain-containing protein</fullName>
    </recommendedName>
</protein>
<evidence type="ECO:0000256" key="5">
    <source>
        <dbReference type="ARBA" id="ARBA00022824"/>
    </source>
</evidence>
<name>A7TCX5_NEMVE</name>
<evidence type="ECO:0000256" key="3">
    <source>
        <dbReference type="ARBA" id="ARBA00022574"/>
    </source>
</evidence>
<feature type="region of interest" description="Disordered" evidence="7">
    <location>
        <begin position="1"/>
        <end position="48"/>
    </location>
</feature>
<evidence type="ECO:0000313" key="10">
    <source>
        <dbReference type="Proteomes" id="UP000001593"/>
    </source>
</evidence>
<dbReference type="InterPro" id="IPR040251">
    <property type="entry name" value="SEC31-like"/>
</dbReference>
<sequence>MASSIPDTHTSCRPDARRRPGEGMFSSGATTPSVSDFPETKTPGSDSEGALAFDAIAAGTLSVDTSGDVGAAPKPARKPFQIPTDDETDGLISQALLTGNFEAAVDVCMYADRMADAFLLAIAGGPDLLARIQKRYFEKSKSNVARLMSVVVNRDWRDIVESCVLDNWKEALAALVTYAKPEEFTALCDLLGQRLEAEGDEHCANSMVCYICAGNVEKFVAC</sequence>
<dbReference type="Proteomes" id="UP000001593">
    <property type="component" value="Unassembled WGS sequence"/>
</dbReference>
<dbReference type="FunFam" id="1.25.40.1030:FF:000028">
    <property type="entry name" value="Predicted protein"/>
    <property type="match status" value="1"/>
</dbReference>
<dbReference type="PANTHER" id="PTHR13923:SF11">
    <property type="entry name" value="SECRETORY 31, ISOFORM D"/>
    <property type="match status" value="1"/>
</dbReference>
<feature type="compositionally biased region" description="Basic and acidic residues" evidence="7">
    <location>
        <begin position="10"/>
        <end position="21"/>
    </location>
</feature>
<evidence type="ECO:0000256" key="6">
    <source>
        <dbReference type="ARBA" id="ARBA00022892"/>
    </source>
</evidence>
<keyword evidence="4" id="KW-0677">Repeat</keyword>
<dbReference type="HOGENOM" id="CLU_1248089_0_0_1"/>
<feature type="non-terminal residue" evidence="9">
    <location>
        <position position="1"/>
    </location>
</feature>
<dbReference type="Gene3D" id="1.25.40.1030">
    <property type="match status" value="1"/>
</dbReference>
<keyword evidence="2" id="KW-0813">Transport</keyword>
<comment type="subcellular location">
    <subcellularLocation>
        <location evidence="1">Endoplasmic reticulum</location>
    </subcellularLocation>
</comment>